<keyword evidence="1" id="KW-1133">Transmembrane helix</keyword>
<dbReference type="OrthoDB" id="32840at10239"/>
<evidence type="ECO:0000256" key="1">
    <source>
        <dbReference type="SAM" id="Phobius"/>
    </source>
</evidence>
<sequence length="163" mass="19115">MFSDLEKINAVLGDNILIVVFVVGIIWFIVTKLAETKDSVAKILGPIGRRIQAAKEKRDELHREEVRKEAKRVLKEAGSLEPPDYQIVKTRLTNVLEEVEAQSTTIREMQLENRGLRAYILKDDDWHWDDERTAIRENRTVRPRETFDDFMEEFMSRNSKAER</sequence>
<evidence type="ECO:0000313" key="2">
    <source>
        <dbReference type="EMBL" id="ACF05136.1"/>
    </source>
</evidence>
<accession>B3VM66</accession>
<keyword evidence="3" id="KW-1185">Reference proteome</keyword>
<reference evidence="2 3" key="1">
    <citation type="submission" date="2008-05" db="EMBL/GenBank/DDBJ databases">
        <authorList>
            <person name="Weber R.J."/>
            <person name="Jacobs-Sera D."/>
            <person name="Houtz J."/>
            <person name="Hendrix R.W."/>
            <person name="Hatfull G.H."/>
        </authorList>
    </citation>
    <scope>NUCLEOTIDE SEQUENCE [LARGE SCALE GENOMIC DNA]</scope>
</reference>
<dbReference type="KEGG" id="vg:6450044"/>
<proteinExistence type="predicted"/>
<dbReference type="EMBL" id="EU770222">
    <property type="protein sequence ID" value="ACF05136.1"/>
    <property type="molecule type" value="Genomic_DNA"/>
</dbReference>
<dbReference type="RefSeq" id="YP_002003397.1">
    <property type="nucleotide sequence ID" value="NC_011039.1"/>
</dbReference>
<protein>
    <submittedName>
        <fullName evidence="2">Uncharacterized protein</fullName>
    </submittedName>
</protein>
<feature type="transmembrane region" description="Helical" evidence="1">
    <location>
        <begin position="12"/>
        <end position="30"/>
    </location>
</feature>
<gene>
    <name evidence="2" type="ORF">PREDATOR_39</name>
</gene>
<organism evidence="2 3">
    <name type="scientific">Mycobacterium phage Predator</name>
    <dbReference type="NCBI Taxonomy" id="543153"/>
    <lineage>
        <taxon>Viruses</taxon>
        <taxon>Duplodnaviria</taxon>
        <taxon>Heunggongvirae</taxon>
        <taxon>Uroviricota</taxon>
        <taxon>Caudoviricetes</taxon>
        <taxon>Predatorvirus</taxon>
        <taxon>Predatorvirus predator</taxon>
    </lineage>
</organism>
<dbReference type="Proteomes" id="UP000000621">
    <property type="component" value="Segment"/>
</dbReference>
<keyword evidence="1" id="KW-0812">Transmembrane</keyword>
<keyword evidence="1" id="KW-0472">Membrane</keyword>
<evidence type="ECO:0000313" key="3">
    <source>
        <dbReference type="Proteomes" id="UP000000621"/>
    </source>
</evidence>
<name>B3VM66_9CAUD</name>